<evidence type="ECO:0000313" key="12">
    <source>
        <dbReference type="EMBL" id="RGL10706.1"/>
    </source>
</evidence>
<dbReference type="NCBIfam" id="TIGR00487">
    <property type="entry name" value="IF-2"/>
    <property type="match status" value="1"/>
</dbReference>
<feature type="region of interest" description="Disordered" evidence="10">
    <location>
        <begin position="75"/>
        <end position="128"/>
    </location>
</feature>
<feature type="compositionally biased region" description="Basic and acidic residues" evidence="10">
    <location>
        <begin position="77"/>
        <end position="100"/>
    </location>
</feature>
<dbReference type="InterPro" id="IPR015760">
    <property type="entry name" value="TIF_IF2"/>
</dbReference>
<dbReference type="AlphaFoldDB" id="A0A3E4QU34"/>
<evidence type="ECO:0000256" key="4">
    <source>
        <dbReference type="ARBA" id="ARBA00022741"/>
    </source>
</evidence>
<dbReference type="InterPro" id="IPR000795">
    <property type="entry name" value="T_Tr_GTP-bd_dom"/>
</dbReference>
<dbReference type="GO" id="GO:0003924">
    <property type="term" value="F:GTPase activity"/>
    <property type="evidence" value="ECO:0007669"/>
    <property type="project" value="UniProtKB-UniRule"/>
</dbReference>
<dbReference type="PANTHER" id="PTHR43381:SF5">
    <property type="entry name" value="TR-TYPE G DOMAIN-CONTAINING PROTEIN"/>
    <property type="match status" value="1"/>
</dbReference>
<dbReference type="FunFam" id="3.40.50.10050:FF:000001">
    <property type="entry name" value="Translation initiation factor IF-2"/>
    <property type="match status" value="1"/>
</dbReference>
<comment type="subcellular location">
    <subcellularLocation>
        <location evidence="8">Cytoplasm</location>
    </subcellularLocation>
</comment>
<name>A0A3E4QU34_9ACTN</name>
<dbReference type="CDD" id="cd03692">
    <property type="entry name" value="mtIF2_IVc"/>
    <property type="match status" value="1"/>
</dbReference>
<dbReference type="InterPro" id="IPR036925">
    <property type="entry name" value="TIF_IF2_dom3_sf"/>
</dbReference>
<feature type="binding site" evidence="8">
    <location>
        <begin position="458"/>
        <end position="462"/>
    </location>
    <ligand>
        <name>GTP</name>
        <dbReference type="ChEBI" id="CHEBI:37565"/>
    </ligand>
</feature>
<keyword evidence="4 8" id="KW-0547">Nucleotide-binding</keyword>
<dbReference type="InterPro" id="IPR005225">
    <property type="entry name" value="Small_GTP-bd"/>
</dbReference>
<dbReference type="FunFam" id="2.40.30.10:FF:000007">
    <property type="entry name" value="Translation initiation factor IF-2"/>
    <property type="match status" value="1"/>
</dbReference>
<dbReference type="Gene3D" id="3.40.50.300">
    <property type="entry name" value="P-loop containing nucleotide triphosphate hydrolases"/>
    <property type="match status" value="1"/>
</dbReference>
<dbReference type="CDD" id="cd03702">
    <property type="entry name" value="IF2_mtIF2_II"/>
    <property type="match status" value="1"/>
</dbReference>
<accession>A0A3E4QU34</accession>
<gene>
    <name evidence="8" type="primary">infB</name>
    <name evidence="12" type="ORF">DXC81_04350</name>
</gene>
<dbReference type="SUPFAM" id="SSF52540">
    <property type="entry name" value="P-loop containing nucleoside triphosphate hydrolases"/>
    <property type="match status" value="1"/>
</dbReference>
<comment type="caution">
    <text evidence="12">The sequence shown here is derived from an EMBL/GenBank/DDBJ whole genome shotgun (WGS) entry which is preliminary data.</text>
</comment>
<dbReference type="Gene3D" id="1.10.10.2480">
    <property type="match status" value="1"/>
</dbReference>
<keyword evidence="5 8" id="KW-0648">Protein biosynthesis</keyword>
<feature type="compositionally biased region" description="Basic and acidic residues" evidence="10">
    <location>
        <begin position="109"/>
        <end position="128"/>
    </location>
</feature>
<organism evidence="12 13">
    <name type="scientific">Collinsella tanakaei</name>
    <dbReference type="NCBI Taxonomy" id="626935"/>
    <lineage>
        <taxon>Bacteria</taxon>
        <taxon>Bacillati</taxon>
        <taxon>Actinomycetota</taxon>
        <taxon>Coriobacteriia</taxon>
        <taxon>Coriobacteriales</taxon>
        <taxon>Coriobacteriaceae</taxon>
        <taxon>Collinsella</taxon>
    </lineage>
</organism>
<feature type="compositionally biased region" description="Basic and acidic residues" evidence="10">
    <location>
        <begin position="297"/>
        <end position="307"/>
    </location>
</feature>
<comment type="function">
    <text evidence="7 8 9">One of the essential components for the initiation of protein synthesis. Protects formylmethionyl-tRNA from spontaneous hydrolysis and promotes its binding to the 30S ribosomal subunits. Also involved in the hydrolysis of GTP during the formation of the 70S ribosomal complex.</text>
</comment>
<sequence>MAKVRVSSLAKEFGMTSKELLDQLAEMKIPAKSASSALEDAYVSMVKKKLAPVIEARSAEIEAKKIAEQQAAAAEEAAAKAEAEKERIAAEARREEERRLSLAAQAAEEAARAAAEEAAREAARKEKERIAAEELEAKRRAVPASDSGSRFRSLLDQIAAQEAVLKEKKEEDAKKQAASASERPARKGRGQRGERGERSDRGDRGDRGSATNEAPAHRRRSNAAPAVPGNVDFPSPDKGGKGKKRKGSAHVEEDRYARMAREAEEYSREKVLEEARAAVEEASRESTGRRKKRKEKREREAEQLKQEKKLEEAIAQGINPEDLDAVKVSEGVTVAELAEALDVSANDIIKRLFLLGTPLTMTQSMSNDLVELVADDMGRKVRIVTAEEENSFSFYDDPKDLKPRPPVVTVMGHVDHGKTSLLDAIRHTNVWSGEAGGITQHIGASEVMINGRKITFVDTPGHEAFTAMRARGAKITDVVVLVVAADDGVMPQTIEAINHSKAAGVPIIVAVNKCDKEEANPDKVRQMLTEYGIIPEEWGGQNMFVNVSAKKNIGIDELLETILLQADVLELKANPDTFASGNIIEAKLDRGRGPVATLLVTRGTLHVGDTIVAGQSYGSVRAMLDQHGEHKDEARPSDAVEILGLNSVPAAGDEFRVFEDARDARDLAEQRALKARIEEQNKVKHVTLETLFEEMSQNELKELNLVVKADTQGTIEALADSIGKMDQSEVRINIIHSAVGAISETDVSLAAASNAIIIGFGVRPQGKARDAAEKESVQIKTYSIIYKAIEDIDAARIGMLAPTEEEVQTGCAEVRDTFRVPKAGLIAGCMVTEGEISRDDKVRVVRDGVVIFDGEFGSMRRFKDDVKTVKNGYECGLGIEKFQDIKVGDIFEAYKIVEVARTE</sequence>
<evidence type="ECO:0000256" key="6">
    <source>
        <dbReference type="ARBA" id="ARBA00023134"/>
    </source>
</evidence>
<evidence type="ECO:0000256" key="9">
    <source>
        <dbReference type="RuleBase" id="RU000644"/>
    </source>
</evidence>
<dbReference type="InterPro" id="IPR044145">
    <property type="entry name" value="IF2_II"/>
</dbReference>
<evidence type="ECO:0000256" key="5">
    <source>
        <dbReference type="ARBA" id="ARBA00022917"/>
    </source>
</evidence>
<dbReference type="GO" id="GO:0003743">
    <property type="term" value="F:translation initiation factor activity"/>
    <property type="evidence" value="ECO:0007669"/>
    <property type="project" value="UniProtKB-UniRule"/>
</dbReference>
<keyword evidence="3 8" id="KW-0396">Initiation factor</keyword>
<dbReference type="InterPro" id="IPR053905">
    <property type="entry name" value="EF-G-like_DII"/>
</dbReference>
<dbReference type="EMBL" id="QSRJ01000004">
    <property type="protein sequence ID" value="RGL10706.1"/>
    <property type="molecule type" value="Genomic_DNA"/>
</dbReference>
<dbReference type="Pfam" id="PF00009">
    <property type="entry name" value="GTP_EFTU"/>
    <property type="match status" value="1"/>
</dbReference>
<dbReference type="InterPro" id="IPR009000">
    <property type="entry name" value="Transl_B-barrel_sf"/>
</dbReference>
<dbReference type="FunFam" id="3.40.50.300:FF:000019">
    <property type="entry name" value="Translation initiation factor IF-2"/>
    <property type="match status" value="1"/>
</dbReference>
<feature type="region of interest" description="Disordered" evidence="10">
    <location>
        <begin position="166"/>
        <end position="307"/>
    </location>
</feature>
<feature type="compositionally biased region" description="Basic and acidic residues" evidence="10">
    <location>
        <begin position="166"/>
        <end position="175"/>
    </location>
</feature>
<comment type="similarity">
    <text evidence="1 8 9">Belongs to the TRAFAC class translation factor GTPase superfamily. Classic translation factor GTPase family. IF-2 subfamily.</text>
</comment>
<feature type="region of interest" description="G-domain" evidence="8">
    <location>
        <begin position="406"/>
        <end position="554"/>
    </location>
</feature>
<dbReference type="FunFam" id="2.40.30.10:FF:000008">
    <property type="entry name" value="Translation initiation factor IF-2"/>
    <property type="match status" value="1"/>
</dbReference>
<evidence type="ECO:0000256" key="3">
    <source>
        <dbReference type="ARBA" id="ARBA00022540"/>
    </source>
</evidence>
<dbReference type="Pfam" id="PF04760">
    <property type="entry name" value="IF2_N"/>
    <property type="match status" value="2"/>
</dbReference>
<dbReference type="PROSITE" id="PS51722">
    <property type="entry name" value="G_TR_2"/>
    <property type="match status" value="1"/>
</dbReference>
<proteinExistence type="inferred from homology"/>
<dbReference type="Proteomes" id="UP000260943">
    <property type="component" value="Unassembled WGS sequence"/>
</dbReference>
<feature type="binding site" evidence="8">
    <location>
        <begin position="412"/>
        <end position="419"/>
    </location>
    <ligand>
        <name>GTP</name>
        <dbReference type="ChEBI" id="CHEBI:37565"/>
    </ligand>
</feature>
<reference evidence="12 13" key="1">
    <citation type="submission" date="2018-08" db="EMBL/GenBank/DDBJ databases">
        <title>A genome reference for cultivated species of the human gut microbiota.</title>
        <authorList>
            <person name="Zou Y."/>
            <person name="Xue W."/>
            <person name="Luo G."/>
        </authorList>
    </citation>
    <scope>NUCLEOTIDE SEQUENCE [LARGE SCALE GENOMIC DNA]</scope>
    <source>
        <strain evidence="12 13">TF08-14</strain>
    </source>
</reference>
<dbReference type="Pfam" id="PF11987">
    <property type="entry name" value="IF-2"/>
    <property type="match status" value="1"/>
</dbReference>
<dbReference type="PANTHER" id="PTHR43381">
    <property type="entry name" value="TRANSLATION INITIATION FACTOR IF-2-RELATED"/>
    <property type="match status" value="1"/>
</dbReference>
<dbReference type="CDD" id="cd01887">
    <property type="entry name" value="IF2_eIF5B"/>
    <property type="match status" value="1"/>
</dbReference>
<evidence type="ECO:0000313" key="13">
    <source>
        <dbReference type="Proteomes" id="UP000260943"/>
    </source>
</evidence>
<dbReference type="HAMAP" id="MF_00100_B">
    <property type="entry name" value="IF_2_B"/>
    <property type="match status" value="1"/>
</dbReference>
<feature type="compositionally biased region" description="Basic and acidic residues" evidence="10">
    <location>
        <begin position="191"/>
        <end position="207"/>
    </location>
</feature>
<evidence type="ECO:0000259" key="11">
    <source>
        <dbReference type="PROSITE" id="PS51722"/>
    </source>
</evidence>
<dbReference type="SUPFAM" id="SSF52156">
    <property type="entry name" value="Initiation factor IF2/eIF5b, domain 3"/>
    <property type="match status" value="1"/>
</dbReference>
<feature type="binding site" evidence="8">
    <location>
        <begin position="512"/>
        <end position="515"/>
    </location>
    <ligand>
        <name>GTP</name>
        <dbReference type="ChEBI" id="CHEBI:37565"/>
    </ligand>
</feature>
<evidence type="ECO:0000256" key="8">
    <source>
        <dbReference type="HAMAP-Rule" id="MF_00100"/>
    </source>
</evidence>
<dbReference type="SUPFAM" id="SSF50447">
    <property type="entry name" value="Translation proteins"/>
    <property type="match status" value="2"/>
</dbReference>
<evidence type="ECO:0000256" key="7">
    <source>
        <dbReference type="ARBA" id="ARBA00025162"/>
    </source>
</evidence>
<keyword evidence="6 8" id="KW-0342">GTP-binding</keyword>
<dbReference type="Gene3D" id="2.40.30.10">
    <property type="entry name" value="Translation factors"/>
    <property type="match status" value="2"/>
</dbReference>
<dbReference type="Pfam" id="PF22042">
    <property type="entry name" value="EF-G_D2"/>
    <property type="match status" value="1"/>
</dbReference>
<dbReference type="Gene3D" id="3.40.50.10050">
    <property type="entry name" value="Translation initiation factor IF- 2, domain 3"/>
    <property type="match status" value="1"/>
</dbReference>
<protein>
    <recommendedName>
        <fullName evidence="2 8">Translation initiation factor IF-2</fullName>
    </recommendedName>
</protein>
<evidence type="ECO:0000256" key="10">
    <source>
        <dbReference type="SAM" id="MobiDB-lite"/>
    </source>
</evidence>
<dbReference type="GO" id="GO:0005525">
    <property type="term" value="F:GTP binding"/>
    <property type="evidence" value="ECO:0007669"/>
    <property type="project" value="UniProtKB-KW"/>
</dbReference>
<dbReference type="RefSeq" id="WP_117679343.1">
    <property type="nucleotide sequence ID" value="NZ_QSRJ01000004.1"/>
</dbReference>
<dbReference type="GO" id="GO:0005829">
    <property type="term" value="C:cytosol"/>
    <property type="evidence" value="ECO:0007669"/>
    <property type="project" value="TreeGrafter"/>
</dbReference>
<dbReference type="InterPro" id="IPR023115">
    <property type="entry name" value="TIF_IF2_dom3"/>
</dbReference>
<dbReference type="InterPro" id="IPR027417">
    <property type="entry name" value="P-loop_NTPase"/>
</dbReference>
<evidence type="ECO:0000256" key="1">
    <source>
        <dbReference type="ARBA" id="ARBA00007733"/>
    </source>
</evidence>
<evidence type="ECO:0000256" key="2">
    <source>
        <dbReference type="ARBA" id="ARBA00020675"/>
    </source>
</evidence>
<keyword evidence="8" id="KW-0963">Cytoplasm</keyword>
<dbReference type="InterPro" id="IPR006847">
    <property type="entry name" value="IF2_N"/>
</dbReference>
<feature type="domain" description="Tr-type G" evidence="11">
    <location>
        <begin position="403"/>
        <end position="572"/>
    </location>
</feature>
<feature type="compositionally biased region" description="Basic and acidic residues" evidence="10">
    <location>
        <begin position="249"/>
        <end position="288"/>
    </location>
</feature>
<dbReference type="InterPro" id="IPR000178">
    <property type="entry name" value="TF_IF2_bacterial-like"/>
</dbReference>
<dbReference type="NCBIfam" id="TIGR00231">
    <property type="entry name" value="small_GTP"/>
    <property type="match status" value="1"/>
</dbReference>